<name>A0A378JC80_9GAMM</name>
<evidence type="ECO:0000256" key="7">
    <source>
        <dbReference type="PROSITE-ProRule" id="PRU00169"/>
    </source>
</evidence>
<feature type="active site" evidence="5 6">
    <location>
        <position position="204"/>
    </location>
</feature>
<dbReference type="PIRSF" id="PIRSF000876">
    <property type="entry name" value="RR_chemtxs_CheB"/>
    <property type="match status" value="1"/>
</dbReference>
<comment type="domain">
    <text evidence="5">Contains a C-terminal catalytic domain, and an N-terminal region which modulates catalytic activity.</text>
</comment>
<dbReference type="Proteomes" id="UP000254677">
    <property type="component" value="Unassembled WGS sequence"/>
</dbReference>
<sequence>MSQVEEPHKIRVLVVDDSPVIRELITSIIDAQPDMTLIGTASNGEEAIAAVKAKNPDVVTMDLHMPHLDGLEATRKIMETHPVAIVIVSASVSTQEAIEDFHALDAGAVSVIGSLVGSQHPEHETQAQELIQTIRAMSEIKVIRRWPQKDSRLSTETTDSQAQFNLGAVKIVAIGASTGGPVVLKTILSNIPKNFPASILIVQHIANGFTQGFVDWLEKATGFPVKIADAGEILQPGCAYVAPEGFQMKITKTGTIALSKDLPINGHCPSVGALFQSIVKQMGNQAVGILLTGMGKDGAAELKLMKNHGAFTIVQDKETSVVNGMPGEAINIGAASAVLSPEDIANFLTNMAGTIIHWSKAREQ</sequence>
<dbReference type="GO" id="GO:0008984">
    <property type="term" value="F:protein-glutamate methylesterase activity"/>
    <property type="evidence" value="ECO:0007669"/>
    <property type="project" value="UniProtKB-UniRule"/>
</dbReference>
<evidence type="ECO:0000256" key="4">
    <source>
        <dbReference type="ARBA" id="ARBA00048267"/>
    </source>
</evidence>
<dbReference type="InterPro" id="IPR035909">
    <property type="entry name" value="CheB_C"/>
</dbReference>
<dbReference type="GO" id="GO:0000156">
    <property type="term" value="F:phosphorelay response regulator activity"/>
    <property type="evidence" value="ECO:0007669"/>
    <property type="project" value="InterPro"/>
</dbReference>
<dbReference type="GO" id="GO:0050568">
    <property type="term" value="F:protein-glutamine glutaminase activity"/>
    <property type="evidence" value="ECO:0007669"/>
    <property type="project" value="UniProtKB-UniRule"/>
</dbReference>
<evidence type="ECO:0000313" key="11">
    <source>
        <dbReference type="Proteomes" id="UP000254677"/>
    </source>
</evidence>
<organism evidence="10 11">
    <name type="scientific">Legionella donaldsonii</name>
    <dbReference type="NCBI Taxonomy" id="45060"/>
    <lineage>
        <taxon>Bacteria</taxon>
        <taxon>Pseudomonadati</taxon>
        <taxon>Pseudomonadota</taxon>
        <taxon>Gammaproteobacteria</taxon>
        <taxon>Legionellales</taxon>
        <taxon>Legionellaceae</taxon>
        <taxon>Legionella</taxon>
    </lineage>
</organism>
<evidence type="ECO:0000313" key="10">
    <source>
        <dbReference type="EMBL" id="STX42230.1"/>
    </source>
</evidence>
<comment type="similarity">
    <text evidence="5">Belongs to the CheB family.</text>
</comment>
<dbReference type="GO" id="GO:0005737">
    <property type="term" value="C:cytoplasm"/>
    <property type="evidence" value="ECO:0007669"/>
    <property type="project" value="UniProtKB-SubCell"/>
</dbReference>
<dbReference type="SUPFAM" id="SSF52738">
    <property type="entry name" value="Methylesterase CheB, C-terminal domain"/>
    <property type="match status" value="1"/>
</dbReference>
<dbReference type="HAMAP" id="MF_00099">
    <property type="entry name" value="CheB_chemtxs"/>
    <property type="match status" value="1"/>
</dbReference>
<dbReference type="EC" id="3.1.1.61" evidence="5"/>
<protein>
    <recommendedName>
        <fullName evidence="5">Protein-glutamate methylesterase/protein-glutamine glutaminase</fullName>
        <ecNumber evidence="5">3.1.1.61</ecNumber>
        <ecNumber evidence="5">3.5.1.44</ecNumber>
    </recommendedName>
</protein>
<comment type="catalytic activity">
    <reaction evidence="5">
        <text>L-glutaminyl-[protein] + H2O = L-glutamyl-[protein] + NH4(+)</text>
        <dbReference type="Rhea" id="RHEA:16441"/>
        <dbReference type="Rhea" id="RHEA-COMP:10207"/>
        <dbReference type="Rhea" id="RHEA-COMP:10208"/>
        <dbReference type="ChEBI" id="CHEBI:15377"/>
        <dbReference type="ChEBI" id="CHEBI:28938"/>
        <dbReference type="ChEBI" id="CHEBI:29973"/>
        <dbReference type="ChEBI" id="CHEBI:30011"/>
        <dbReference type="EC" id="3.5.1.44"/>
    </reaction>
</comment>
<feature type="active site" evidence="5 6">
    <location>
        <position position="177"/>
    </location>
</feature>
<accession>A0A378JC80</accession>
<dbReference type="InterPro" id="IPR001789">
    <property type="entry name" value="Sig_transdc_resp-reg_receiver"/>
</dbReference>
<comment type="catalytic activity">
    <reaction evidence="4 5">
        <text>[protein]-L-glutamate 5-O-methyl ester + H2O = L-glutamyl-[protein] + methanol + H(+)</text>
        <dbReference type="Rhea" id="RHEA:23236"/>
        <dbReference type="Rhea" id="RHEA-COMP:10208"/>
        <dbReference type="Rhea" id="RHEA-COMP:10311"/>
        <dbReference type="ChEBI" id="CHEBI:15377"/>
        <dbReference type="ChEBI" id="CHEBI:15378"/>
        <dbReference type="ChEBI" id="CHEBI:17790"/>
        <dbReference type="ChEBI" id="CHEBI:29973"/>
        <dbReference type="ChEBI" id="CHEBI:82795"/>
        <dbReference type="EC" id="3.1.1.61"/>
    </reaction>
</comment>
<keyword evidence="5 7" id="KW-0597">Phosphoprotein</keyword>
<dbReference type="InterPro" id="IPR011006">
    <property type="entry name" value="CheY-like_superfamily"/>
</dbReference>
<dbReference type="EC" id="3.5.1.44" evidence="5"/>
<dbReference type="NCBIfam" id="NF009206">
    <property type="entry name" value="PRK12555.1"/>
    <property type="match status" value="1"/>
</dbReference>
<dbReference type="Gene3D" id="3.40.50.2300">
    <property type="match status" value="1"/>
</dbReference>
<evidence type="ECO:0000256" key="6">
    <source>
        <dbReference type="PROSITE-ProRule" id="PRU00050"/>
    </source>
</evidence>
<comment type="function">
    <text evidence="5">Involved in chemotaxis. Part of a chemotaxis signal transduction system that modulates chemotaxis in response to various stimuli. Catalyzes the demethylation of specific methylglutamate residues introduced into the chemoreceptors (methyl-accepting chemotaxis proteins or MCP) by CheR. Also mediates the irreversible deamidation of specific glutamine residues to glutamic acid.</text>
</comment>
<dbReference type="InterPro" id="IPR008248">
    <property type="entry name" value="CheB-like"/>
</dbReference>
<evidence type="ECO:0000256" key="5">
    <source>
        <dbReference type="HAMAP-Rule" id="MF_00099"/>
    </source>
</evidence>
<dbReference type="SUPFAM" id="SSF52172">
    <property type="entry name" value="CheY-like"/>
    <property type="match status" value="1"/>
</dbReference>
<dbReference type="NCBIfam" id="NF001965">
    <property type="entry name" value="PRK00742.1"/>
    <property type="match status" value="1"/>
</dbReference>
<dbReference type="SMART" id="SM00448">
    <property type="entry name" value="REC"/>
    <property type="match status" value="1"/>
</dbReference>
<dbReference type="Gene3D" id="3.40.50.180">
    <property type="entry name" value="Methylesterase CheB, C-terminal domain"/>
    <property type="match status" value="1"/>
</dbReference>
<comment type="subcellular location">
    <subcellularLocation>
        <location evidence="5">Cytoplasm</location>
    </subcellularLocation>
</comment>
<reference evidence="10 11" key="1">
    <citation type="submission" date="2018-06" db="EMBL/GenBank/DDBJ databases">
        <authorList>
            <consortium name="Pathogen Informatics"/>
            <person name="Doyle S."/>
        </authorList>
    </citation>
    <scope>NUCLEOTIDE SEQUENCE [LARGE SCALE GENOMIC DNA]</scope>
    <source>
        <strain evidence="10 11">NCTC13292</strain>
    </source>
</reference>
<dbReference type="CDD" id="cd16432">
    <property type="entry name" value="CheB_Rec"/>
    <property type="match status" value="1"/>
</dbReference>
<dbReference type="PROSITE" id="PS50122">
    <property type="entry name" value="CHEB"/>
    <property type="match status" value="1"/>
</dbReference>
<feature type="active site" evidence="5 6">
    <location>
        <position position="297"/>
    </location>
</feature>
<evidence type="ECO:0000259" key="9">
    <source>
        <dbReference type="PROSITE" id="PS50122"/>
    </source>
</evidence>
<feature type="domain" description="CheB-type methylesterase" evidence="9">
    <location>
        <begin position="165"/>
        <end position="349"/>
    </location>
</feature>
<dbReference type="EMBL" id="UGOA01000001">
    <property type="protein sequence ID" value="STX42230.1"/>
    <property type="molecule type" value="Genomic_DNA"/>
</dbReference>
<evidence type="ECO:0000259" key="8">
    <source>
        <dbReference type="PROSITE" id="PS50110"/>
    </source>
</evidence>
<proteinExistence type="inferred from homology"/>
<comment type="PTM">
    <text evidence="5">Phosphorylated by CheA. Phosphorylation of the N-terminal regulatory domain activates the methylesterase activity.</text>
</comment>
<dbReference type="Pfam" id="PF00072">
    <property type="entry name" value="Response_reg"/>
    <property type="match status" value="1"/>
</dbReference>
<evidence type="ECO:0000256" key="1">
    <source>
        <dbReference type="ARBA" id="ARBA00022490"/>
    </source>
</evidence>
<dbReference type="CDD" id="cd17541">
    <property type="entry name" value="REC_CheB-like"/>
    <property type="match status" value="1"/>
</dbReference>
<dbReference type="PROSITE" id="PS50110">
    <property type="entry name" value="RESPONSE_REGULATORY"/>
    <property type="match status" value="1"/>
</dbReference>
<dbReference type="PANTHER" id="PTHR42872:SF6">
    <property type="entry name" value="PROTEIN-GLUTAMATE METHYLESTERASE_PROTEIN-GLUTAMINE GLUTAMINASE"/>
    <property type="match status" value="1"/>
</dbReference>
<evidence type="ECO:0000256" key="3">
    <source>
        <dbReference type="ARBA" id="ARBA00022801"/>
    </source>
</evidence>
<feature type="modified residue" description="4-aspartylphosphate" evidence="5 7">
    <location>
        <position position="62"/>
    </location>
</feature>
<dbReference type="OrthoDB" id="9793421at2"/>
<dbReference type="RefSeq" id="WP_115221169.1">
    <property type="nucleotide sequence ID" value="NZ_UGOA01000001.1"/>
</dbReference>
<dbReference type="AlphaFoldDB" id="A0A378JC80"/>
<gene>
    <name evidence="5 10" type="primary">cheB</name>
    <name evidence="10" type="ORF">NCTC13292_01444</name>
</gene>
<dbReference type="PANTHER" id="PTHR42872">
    <property type="entry name" value="PROTEIN-GLUTAMATE METHYLESTERASE/PROTEIN-GLUTAMINE GLUTAMINASE"/>
    <property type="match status" value="1"/>
</dbReference>
<keyword evidence="1 5" id="KW-0963">Cytoplasm</keyword>
<feature type="domain" description="Response regulatory" evidence="8">
    <location>
        <begin position="11"/>
        <end position="129"/>
    </location>
</feature>
<keyword evidence="3 5" id="KW-0378">Hydrolase</keyword>
<evidence type="ECO:0000256" key="2">
    <source>
        <dbReference type="ARBA" id="ARBA00022500"/>
    </source>
</evidence>
<dbReference type="GO" id="GO:0006935">
    <property type="term" value="P:chemotaxis"/>
    <property type="evidence" value="ECO:0007669"/>
    <property type="project" value="UniProtKB-UniRule"/>
</dbReference>
<keyword evidence="2 5" id="KW-0145">Chemotaxis</keyword>
<keyword evidence="11" id="KW-1185">Reference proteome</keyword>
<dbReference type="Pfam" id="PF01339">
    <property type="entry name" value="CheB_methylest"/>
    <property type="match status" value="1"/>
</dbReference>
<dbReference type="InterPro" id="IPR000673">
    <property type="entry name" value="Sig_transdc_resp-reg_Me-estase"/>
</dbReference>